<evidence type="ECO:0000313" key="2">
    <source>
        <dbReference type="Proteomes" id="UP000245959"/>
    </source>
</evidence>
<keyword evidence="2" id="KW-1185">Reference proteome</keyword>
<dbReference type="AlphaFoldDB" id="A0A2U1AYD5"/>
<organism evidence="1 2">
    <name type="scientific">Victivallis vadensis</name>
    <dbReference type="NCBI Taxonomy" id="172901"/>
    <lineage>
        <taxon>Bacteria</taxon>
        <taxon>Pseudomonadati</taxon>
        <taxon>Lentisphaerota</taxon>
        <taxon>Lentisphaeria</taxon>
        <taxon>Victivallales</taxon>
        <taxon>Victivallaceae</taxon>
        <taxon>Victivallis</taxon>
    </lineage>
</organism>
<comment type="caution">
    <text evidence="1">The sequence shown here is derived from an EMBL/GenBank/DDBJ whole genome shotgun (WGS) entry which is preliminary data.</text>
</comment>
<sequence length="211" mass="22204">MKKLFFLTLACGGAMLLNGAELKLQSAADGMLIDRNGDGVVESVLTHTQEKPVLELLTGKLGNGIHRSVLEYKLPEKSAVAKATLTVTLNGRTGCHPDTPGIAGPETVLWVYWGTEADGKIGLADDGAGEKAGVILPNRAADLSRPVVVDVTEQLKKAVAAGAGWIGFRLEAADEKNAAAAWRIRSSEFARRYAASSLPVLTIVTEQGGRG</sequence>
<proteinExistence type="predicted"/>
<evidence type="ECO:0000313" key="1">
    <source>
        <dbReference type="EMBL" id="PVY41454.1"/>
    </source>
</evidence>
<protein>
    <submittedName>
        <fullName evidence="1">Uncharacterized protein</fullName>
    </submittedName>
</protein>
<dbReference type="GeneID" id="78295420"/>
<dbReference type="RefSeq" id="WP_133245140.1">
    <property type="nucleotide sequence ID" value="NZ_CABMMC010000160.1"/>
</dbReference>
<gene>
    <name evidence="1" type="ORF">C8D82_11468</name>
</gene>
<reference evidence="1 2" key="1">
    <citation type="submission" date="2018-04" db="EMBL/GenBank/DDBJ databases">
        <title>Genomic Encyclopedia of Type Strains, Phase IV (KMG-IV): sequencing the most valuable type-strain genomes for metagenomic binning, comparative biology and taxonomic classification.</title>
        <authorList>
            <person name="Goeker M."/>
        </authorList>
    </citation>
    <scope>NUCLEOTIDE SEQUENCE [LARGE SCALE GENOMIC DNA]</scope>
    <source>
        <strain evidence="1 2">DSM 14823</strain>
    </source>
</reference>
<dbReference type="Proteomes" id="UP000245959">
    <property type="component" value="Unassembled WGS sequence"/>
</dbReference>
<dbReference type="EMBL" id="QEKH01000014">
    <property type="protein sequence ID" value="PVY41454.1"/>
    <property type="molecule type" value="Genomic_DNA"/>
</dbReference>
<name>A0A2U1AYD5_9BACT</name>
<accession>A0A2U1AYD5</accession>